<comment type="caution">
    <text evidence="3">The sequence shown here is derived from an EMBL/GenBank/DDBJ whole genome shotgun (WGS) entry which is preliminary data.</text>
</comment>
<dbReference type="EMBL" id="LSSN01000022">
    <property type="protein sequence ID" value="OMJ26393.1"/>
    <property type="molecule type" value="Genomic_DNA"/>
</dbReference>
<accession>A0A1R1YHN9</accession>
<feature type="compositionally biased region" description="Low complexity" evidence="1">
    <location>
        <begin position="286"/>
        <end position="301"/>
    </location>
</feature>
<feature type="compositionally biased region" description="Low complexity" evidence="1">
    <location>
        <begin position="219"/>
        <end position="233"/>
    </location>
</feature>
<keyword evidence="2" id="KW-0812">Transmembrane</keyword>
<evidence type="ECO:0000313" key="4">
    <source>
        <dbReference type="Proteomes" id="UP000187283"/>
    </source>
</evidence>
<feature type="transmembrane region" description="Helical" evidence="2">
    <location>
        <begin position="156"/>
        <end position="176"/>
    </location>
</feature>
<feature type="transmembrane region" description="Helical" evidence="2">
    <location>
        <begin position="92"/>
        <end position="114"/>
    </location>
</feature>
<organism evidence="3 4">
    <name type="scientific">Smittium culicis</name>
    <dbReference type="NCBI Taxonomy" id="133412"/>
    <lineage>
        <taxon>Eukaryota</taxon>
        <taxon>Fungi</taxon>
        <taxon>Fungi incertae sedis</taxon>
        <taxon>Zoopagomycota</taxon>
        <taxon>Kickxellomycotina</taxon>
        <taxon>Harpellomycetes</taxon>
        <taxon>Harpellales</taxon>
        <taxon>Legeriomycetaceae</taxon>
        <taxon>Smittium</taxon>
    </lineage>
</organism>
<evidence type="ECO:0000256" key="2">
    <source>
        <dbReference type="SAM" id="Phobius"/>
    </source>
</evidence>
<feature type="region of interest" description="Disordered" evidence="1">
    <location>
        <begin position="213"/>
        <end position="322"/>
    </location>
</feature>
<keyword evidence="4" id="KW-1185">Reference proteome</keyword>
<evidence type="ECO:0000256" key="1">
    <source>
        <dbReference type="SAM" id="MobiDB-lite"/>
    </source>
</evidence>
<dbReference type="Proteomes" id="UP000187283">
    <property type="component" value="Unassembled WGS sequence"/>
</dbReference>
<feature type="transmembrane region" description="Helical" evidence="2">
    <location>
        <begin position="27"/>
        <end position="47"/>
    </location>
</feature>
<keyword evidence="2" id="KW-1133">Transmembrane helix</keyword>
<name>A0A1R1YHN9_9FUNG</name>
<proteinExistence type="predicted"/>
<sequence length="469" mass="52708">MSSKYQWLINSCTETDQFGGTWTLVSFNLFTFLFFLSITIVAGPIAYRFCASAFNWERHYISLVGYLNLSYQNLILGYVLFTLGNYAHTFNYITVIFYFLGLFGYSFLVELPFLKVSLPTWRTWSISAWAVHLAGLSLIMLAAGYFVYLASADGYAAMYIISFIIASGFIWFPIIICKFNSYIINKYPQGLPISRLPKALVLKVSSFKNKSFNRIPQKNSSTRQRSSISSCNSADDESKDVYPLAGKNVSNSNQNKHSFGKNQDAILTTPSLNRHSSNTEKPSTSNNKNPQINNTNNENINAPQISSLNSSNTPKNRPSSPVYLLEMSSMGNFNAKDLHSDLLKKEIITPGFFEQDHDSLNSSRLTATHPSVSMNLLFREALSQTPTEDTRPIYLGLSSANPGGRIKYRVHLHHWQIFYILAFFTRFPNTISRIAAGLVLGIYTQGATAYGHDHLLINQTSPSVHHQST</sequence>
<feature type="compositionally biased region" description="Polar residues" evidence="1">
    <location>
        <begin position="248"/>
        <end position="285"/>
    </location>
</feature>
<reference evidence="3 4" key="1">
    <citation type="submission" date="2017-01" db="EMBL/GenBank/DDBJ databases">
        <authorList>
            <person name="Mah S.A."/>
            <person name="Swanson W.J."/>
            <person name="Moy G.W."/>
            <person name="Vacquier V.D."/>
        </authorList>
    </citation>
    <scope>NUCLEOTIDE SEQUENCE [LARGE SCALE GENOMIC DNA]</scope>
    <source>
        <strain evidence="3 4">GSMNP</strain>
    </source>
</reference>
<feature type="compositionally biased region" description="Polar residues" evidence="1">
    <location>
        <begin position="302"/>
        <end position="319"/>
    </location>
</feature>
<feature type="transmembrane region" description="Helical" evidence="2">
    <location>
        <begin position="59"/>
        <end position="80"/>
    </location>
</feature>
<feature type="transmembrane region" description="Helical" evidence="2">
    <location>
        <begin position="126"/>
        <end position="150"/>
    </location>
</feature>
<protein>
    <submittedName>
        <fullName evidence="3">Uncharacterized protein</fullName>
    </submittedName>
</protein>
<dbReference type="OrthoDB" id="441660at2759"/>
<dbReference type="AlphaFoldDB" id="A0A1R1YHN9"/>
<evidence type="ECO:0000313" key="3">
    <source>
        <dbReference type="EMBL" id="OMJ26393.1"/>
    </source>
</evidence>
<keyword evidence="2" id="KW-0472">Membrane</keyword>
<gene>
    <name evidence="3" type="ORF">AYI70_g210</name>
</gene>